<keyword evidence="9" id="KW-1185">Reference proteome</keyword>
<dbReference type="PANTHER" id="PTHR10083:SF328">
    <property type="entry name" value="TISSUE FACTOR PATHWAY INHIBITOR"/>
    <property type="match status" value="1"/>
</dbReference>
<dbReference type="InterPro" id="IPR002223">
    <property type="entry name" value="Kunitz_BPTI"/>
</dbReference>
<comment type="caution">
    <text evidence="8">The sequence shown here is derived from an EMBL/GenBank/DDBJ whole genome shotgun (WGS) entry which is preliminary data.</text>
</comment>
<dbReference type="EMBL" id="JAODUO010000037">
    <property type="protein sequence ID" value="KAK2192140.1"/>
    <property type="molecule type" value="Genomic_DNA"/>
</dbReference>
<evidence type="ECO:0000256" key="4">
    <source>
        <dbReference type="ARBA" id="ARBA00022900"/>
    </source>
</evidence>
<dbReference type="AlphaFoldDB" id="A0AAD9PCB2"/>
<keyword evidence="4" id="KW-0722">Serine protease inhibitor</keyword>
<dbReference type="InterPro" id="IPR050098">
    <property type="entry name" value="TFPI/VKTCI-like"/>
</dbReference>
<evidence type="ECO:0000313" key="9">
    <source>
        <dbReference type="Proteomes" id="UP001209878"/>
    </source>
</evidence>
<dbReference type="PROSITE" id="PS00280">
    <property type="entry name" value="BPTI_KUNITZ_1"/>
    <property type="match status" value="1"/>
</dbReference>
<sequence>MQVNAYCAVLVVMLMLTYSTVEIGAQPDACNEPYVTGKCRAMFPRYYYDVASGECKLFTYGGCDGNANNFEDKAACEKMCKEN</sequence>
<keyword evidence="6" id="KW-0732">Signal</keyword>
<feature type="domain" description="BPTI/Kunitz inhibitor" evidence="7">
    <location>
        <begin position="30"/>
        <end position="80"/>
    </location>
</feature>
<organism evidence="8 9">
    <name type="scientific">Ridgeia piscesae</name>
    <name type="common">Tubeworm</name>
    <dbReference type="NCBI Taxonomy" id="27915"/>
    <lineage>
        <taxon>Eukaryota</taxon>
        <taxon>Metazoa</taxon>
        <taxon>Spiralia</taxon>
        <taxon>Lophotrochozoa</taxon>
        <taxon>Annelida</taxon>
        <taxon>Polychaeta</taxon>
        <taxon>Sedentaria</taxon>
        <taxon>Canalipalpata</taxon>
        <taxon>Sabellida</taxon>
        <taxon>Siboglinidae</taxon>
        <taxon>Ridgeia</taxon>
    </lineage>
</organism>
<dbReference type="PANTHER" id="PTHR10083">
    <property type="entry name" value="KUNITZ-TYPE PROTEASE INHIBITOR-RELATED"/>
    <property type="match status" value="1"/>
</dbReference>
<evidence type="ECO:0000256" key="5">
    <source>
        <dbReference type="ARBA" id="ARBA00023157"/>
    </source>
</evidence>
<accession>A0AAD9PCB2</accession>
<dbReference type="Gene3D" id="4.10.410.10">
    <property type="entry name" value="Pancreatic trypsin inhibitor Kunitz domain"/>
    <property type="match status" value="1"/>
</dbReference>
<keyword evidence="3" id="KW-0646">Protease inhibitor</keyword>
<dbReference type="SMART" id="SM00131">
    <property type="entry name" value="KU"/>
    <property type="match status" value="1"/>
</dbReference>
<evidence type="ECO:0000256" key="2">
    <source>
        <dbReference type="ARBA" id="ARBA00022525"/>
    </source>
</evidence>
<dbReference type="CDD" id="cd00109">
    <property type="entry name" value="Kunitz-type"/>
    <property type="match status" value="1"/>
</dbReference>
<evidence type="ECO:0000259" key="7">
    <source>
        <dbReference type="PROSITE" id="PS50279"/>
    </source>
</evidence>
<evidence type="ECO:0000256" key="1">
    <source>
        <dbReference type="ARBA" id="ARBA00004613"/>
    </source>
</evidence>
<dbReference type="GO" id="GO:0004867">
    <property type="term" value="F:serine-type endopeptidase inhibitor activity"/>
    <property type="evidence" value="ECO:0007669"/>
    <property type="project" value="UniProtKB-KW"/>
</dbReference>
<dbReference type="GO" id="GO:0005615">
    <property type="term" value="C:extracellular space"/>
    <property type="evidence" value="ECO:0007669"/>
    <property type="project" value="TreeGrafter"/>
</dbReference>
<feature type="signal peptide" evidence="6">
    <location>
        <begin position="1"/>
        <end position="19"/>
    </location>
</feature>
<dbReference type="PRINTS" id="PR00759">
    <property type="entry name" value="BASICPTASE"/>
</dbReference>
<dbReference type="InterPro" id="IPR020901">
    <property type="entry name" value="Prtase_inh_Kunz-CS"/>
</dbReference>
<reference evidence="8" key="1">
    <citation type="journal article" date="2023" name="Mol. Biol. Evol.">
        <title>Third-Generation Sequencing Reveals the Adaptive Role of the Epigenome in Three Deep-Sea Polychaetes.</title>
        <authorList>
            <person name="Perez M."/>
            <person name="Aroh O."/>
            <person name="Sun Y."/>
            <person name="Lan Y."/>
            <person name="Juniper S.K."/>
            <person name="Young C.R."/>
            <person name="Angers B."/>
            <person name="Qian P.Y."/>
        </authorList>
    </citation>
    <scope>NUCLEOTIDE SEQUENCE</scope>
    <source>
        <strain evidence="8">R07B-5</strain>
    </source>
</reference>
<protein>
    <recommendedName>
        <fullName evidence="7">BPTI/Kunitz inhibitor domain-containing protein</fullName>
    </recommendedName>
</protein>
<dbReference type="Pfam" id="PF00014">
    <property type="entry name" value="Kunitz_BPTI"/>
    <property type="match status" value="1"/>
</dbReference>
<dbReference type="FunFam" id="4.10.410.10:FF:000011">
    <property type="entry name" value="Tissue factor pathway inhibitor"/>
    <property type="match status" value="1"/>
</dbReference>
<evidence type="ECO:0000256" key="6">
    <source>
        <dbReference type="SAM" id="SignalP"/>
    </source>
</evidence>
<name>A0AAD9PCB2_RIDPI</name>
<dbReference type="Proteomes" id="UP001209878">
    <property type="component" value="Unassembled WGS sequence"/>
</dbReference>
<keyword evidence="2" id="KW-0964">Secreted</keyword>
<keyword evidence="5" id="KW-1015">Disulfide bond</keyword>
<gene>
    <name evidence="8" type="ORF">NP493_37g01012</name>
</gene>
<dbReference type="InterPro" id="IPR036880">
    <property type="entry name" value="Kunitz_BPTI_sf"/>
</dbReference>
<evidence type="ECO:0000256" key="3">
    <source>
        <dbReference type="ARBA" id="ARBA00022690"/>
    </source>
</evidence>
<comment type="subcellular location">
    <subcellularLocation>
        <location evidence="1">Secreted</location>
    </subcellularLocation>
</comment>
<dbReference type="PROSITE" id="PS50279">
    <property type="entry name" value="BPTI_KUNITZ_2"/>
    <property type="match status" value="1"/>
</dbReference>
<proteinExistence type="predicted"/>
<feature type="chain" id="PRO_5042241204" description="BPTI/Kunitz inhibitor domain-containing protein" evidence="6">
    <location>
        <begin position="20"/>
        <end position="83"/>
    </location>
</feature>
<evidence type="ECO:0000313" key="8">
    <source>
        <dbReference type="EMBL" id="KAK2192140.1"/>
    </source>
</evidence>
<dbReference type="SUPFAM" id="SSF57362">
    <property type="entry name" value="BPTI-like"/>
    <property type="match status" value="1"/>
</dbReference>